<dbReference type="CDD" id="cd11036">
    <property type="entry name" value="AknT-like"/>
    <property type="match status" value="1"/>
</dbReference>
<dbReference type="GO" id="GO:0004497">
    <property type="term" value="F:monooxygenase activity"/>
    <property type="evidence" value="ECO:0007669"/>
    <property type="project" value="UniProtKB-KW"/>
</dbReference>
<dbReference type="PRINTS" id="PR00359">
    <property type="entry name" value="BP450"/>
</dbReference>
<dbReference type="GO" id="GO:0020037">
    <property type="term" value="F:heme binding"/>
    <property type="evidence" value="ECO:0007669"/>
    <property type="project" value="InterPro"/>
</dbReference>
<dbReference type="InterPro" id="IPR036396">
    <property type="entry name" value="Cyt_P450_sf"/>
</dbReference>
<dbReference type="Gene3D" id="1.10.630.10">
    <property type="entry name" value="Cytochrome P450"/>
    <property type="match status" value="1"/>
</dbReference>
<dbReference type="InterPro" id="IPR017972">
    <property type="entry name" value="Cyt_P450_CS"/>
</dbReference>
<dbReference type="GO" id="GO:0005506">
    <property type="term" value="F:iron ion binding"/>
    <property type="evidence" value="ECO:0007669"/>
    <property type="project" value="InterPro"/>
</dbReference>
<evidence type="ECO:0000313" key="4">
    <source>
        <dbReference type="Proteomes" id="UP000256838"/>
    </source>
</evidence>
<gene>
    <name evidence="3" type="ORF">DWV00_17370</name>
</gene>
<evidence type="ECO:0000313" key="3">
    <source>
        <dbReference type="EMBL" id="RDU97643.1"/>
    </source>
</evidence>
<evidence type="ECO:0000256" key="2">
    <source>
        <dbReference type="RuleBase" id="RU000461"/>
    </source>
</evidence>
<sequence>MDGEGCPTLLSSLHIFIAETPMTQTYPMDPLQAVTHPNPYPYYAELRRNAPLSRNDTLNLWVAARAETVRTVLGDERLTVRPANEPVPRTIAGQPAGEVFSRLARMNEGNDHRAARQALIKGLSVVDTESVFRSARAHAATLIGHSGAMNDEVLAALAFALPVRIVAELIGLPADDSLEATVRRFIACLSPASSIEALRDAHEAALQLQAGLHALTQDRSRMPALIDRMVSGGLDASAAVPNVLVSNLLGMFSQTFDATAGLIGNSIVTLARHADVTERLLDAPSDIHAFVHELARFDPAVHNTRRFVREMVCIEGVALQPGDAVLVVLAAASRDESVSASADHFSPDREQVQLLTFGSGRHACPGETIARAITAGVVAGLVASGFDFADPALHWTYRPSANVRIPAFTFMDAA</sequence>
<name>A0A3D8JWX2_9BURK</name>
<keyword evidence="2" id="KW-0408">Iron</keyword>
<dbReference type="PROSITE" id="PS00086">
    <property type="entry name" value="CYTOCHROME_P450"/>
    <property type="match status" value="1"/>
</dbReference>
<reference evidence="3 4" key="1">
    <citation type="submission" date="2018-08" db="EMBL/GenBank/DDBJ databases">
        <title>Paraburkholderia sp. DHOM06 isolated from forest soil.</title>
        <authorList>
            <person name="Gao Z.-H."/>
            <person name="Qiu L.-H."/>
        </authorList>
    </citation>
    <scope>NUCLEOTIDE SEQUENCE [LARGE SCALE GENOMIC DNA]</scope>
    <source>
        <strain evidence="3 4">DHOM06</strain>
    </source>
</reference>
<dbReference type="Proteomes" id="UP000256838">
    <property type="component" value="Unassembled WGS sequence"/>
</dbReference>
<keyword evidence="2" id="KW-0560">Oxidoreductase</keyword>
<evidence type="ECO:0000256" key="1">
    <source>
        <dbReference type="ARBA" id="ARBA00010617"/>
    </source>
</evidence>
<dbReference type="AlphaFoldDB" id="A0A3D8JWX2"/>
<keyword evidence="2" id="KW-0349">Heme</keyword>
<keyword evidence="2" id="KW-0479">Metal-binding</keyword>
<dbReference type="Pfam" id="PF00067">
    <property type="entry name" value="p450"/>
    <property type="match status" value="1"/>
</dbReference>
<comment type="caution">
    <text evidence="3">The sequence shown here is derived from an EMBL/GenBank/DDBJ whole genome shotgun (WGS) entry which is preliminary data.</text>
</comment>
<comment type="similarity">
    <text evidence="1 2">Belongs to the cytochrome P450 family.</text>
</comment>
<dbReference type="OrthoDB" id="4168525at2"/>
<dbReference type="PANTHER" id="PTHR46696">
    <property type="entry name" value="P450, PUTATIVE (EUROFUNG)-RELATED"/>
    <property type="match status" value="1"/>
</dbReference>
<dbReference type="EMBL" id="QRGA01000009">
    <property type="protein sequence ID" value="RDU97643.1"/>
    <property type="molecule type" value="Genomic_DNA"/>
</dbReference>
<accession>A0A3D8JWX2</accession>
<keyword evidence="2" id="KW-0503">Monooxygenase</keyword>
<dbReference type="PANTHER" id="PTHR46696:SF1">
    <property type="entry name" value="CYTOCHROME P450 YJIB-RELATED"/>
    <property type="match status" value="1"/>
</dbReference>
<proteinExistence type="inferred from homology"/>
<dbReference type="GO" id="GO:0016705">
    <property type="term" value="F:oxidoreductase activity, acting on paired donors, with incorporation or reduction of molecular oxygen"/>
    <property type="evidence" value="ECO:0007669"/>
    <property type="project" value="InterPro"/>
</dbReference>
<dbReference type="InterPro" id="IPR002397">
    <property type="entry name" value="Cyt_P450_B"/>
</dbReference>
<protein>
    <submittedName>
        <fullName evidence="3">Cytochrome P450</fullName>
    </submittedName>
</protein>
<dbReference type="SUPFAM" id="SSF48264">
    <property type="entry name" value="Cytochrome P450"/>
    <property type="match status" value="1"/>
</dbReference>
<keyword evidence="4" id="KW-1185">Reference proteome</keyword>
<organism evidence="3 4">
    <name type="scientific">Trinickia dinghuensis</name>
    <dbReference type="NCBI Taxonomy" id="2291023"/>
    <lineage>
        <taxon>Bacteria</taxon>
        <taxon>Pseudomonadati</taxon>
        <taxon>Pseudomonadota</taxon>
        <taxon>Betaproteobacteria</taxon>
        <taxon>Burkholderiales</taxon>
        <taxon>Burkholderiaceae</taxon>
        <taxon>Trinickia</taxon>
    </lineage>
</organism>
<dbReference type="InterPro" id="IPR001128">
    <property type="entry name" value="Cyt_P450"/>
</dbReference>